<sequence>MMETARSYFVKLFSIESGSSTDRILSGVDTCALEEDNVKLKARFTKEEIWTALMKMGPTKAPGEDGLPAIFYQNCWPIIGENVSNYCLQQLNNGMDVSSINKTNILLLPKLSNPSNITQFKPISLCNVVYKVIAKTIANQLKVVIHKCIDPRKVSLSQGD</sequence>
<keyword evidence="2" id="KW-1185">Reference proteome</keyword>
<comment type="caution">
    <text evidence="1">The sequence shown here is derived from an EMBL/GenBank/DDBJ whole genome shotgun (WGS) entry which is preliminary data.</text>
</comment>
<dbReference type="PANTHER" id="PTHR46890">
    <property type="entry name" value="NON-LTR RETROLELEMENT REVERSE TRANSCRIPTASE-LIKE PROTEIN-RELATED"/>
    <property type="match status" value="1"/>
</dbReference>
<keyword evidence="1" id="KW-0808">Transferase</keyword>
<dbReference type="AlphaFoldDB" id="A0A5B6UXR1"/>
<evidence type="ECO:0000313" key="2">
    <source>
        <dbReference type="Proteomes" id="UP000325315"/>
    </source>
</evidence>
<dbReference type="GO" id="GO:0003964">
    <property type="term" value="F:RNA-directed DNA polymerase activity"/>
    <property type="evidence" value="ECO:0007669"/>
    <property type="project" value="UniProtKB-KW"/>
</dbReference>
<dbReference type="OrthoDB" id="1002463at2759"/>
<accession>A0A5B6UXR1</accession>
<protein>
    <submittedName>
        <fullName evidence="1">Reverse transcriptase</fullName>
    </submittedName>
</protein>
<proteinExistence type="predicted"/>
<name>A0A5B6UXR1_9ROSI</name>
<organism evidence="1 2">
    <name type="scientific">Gossypium australe</name>
    <dbReference type="NCBI Taxonomy" id="47621"/>
    <lineage>
        <taxon>Eukaryota</taxon>
        <taxon>Viridiplantae</taxon>
        <taxon>Streptophyta</taxon>
        <taxon>Embryophyta</taxon>
        <taxon>Tracheophyta</taxon>
        <taxon>Spermatophyta</taxon>
        <taxon>Magnoliopsida</taxon>
        <taxon>eudicotyledons</taxon>
        <taxon>Gunneridae</taxon>
        <taxon>Pentapetalae</taxon>
        <taxon>rosids</taxon>
        <taxon>malvids</taxon>
        <taxon>Malvales</taxon>
        <taxon>Malvaceae</taxon>
        <taxon>Malvoideae</taxon>
        <taxon>Gossypium</taxon>
    </lineage>
</organism>
<dbReference type="Proteomes" id="UP000325315">
    <property type="component" value="Unassembled WGS sequence"/>
</dbReference>
<reference evidence="2" key="1">
    <citation type="journal article" date="2019" name="Plant Biotechnol. J.">
        <title>Genome sequencing of the Australian wild diploid species Gossypium australe highlights disease resistance and delayed gland morphogenesis.</title>
        <authorList>
            <person name="Cai Y."/>
            <person name="Cai X."/>
            <person name="Wang Q."/>
            <person name="Wang P."/>
            <person name="Zhang Y."/>
            <person name="Cai C."/>
            <person name="Xu Y."/>
            <person name="Wang K."/>
            <person name="Zhou Z."/>
            <person name="Wang C."/>
            <person name="Geng S."/>
            <person name="Li B."/>
            <person name="Dong Q."/>
            <person name="Hou Y."/>
            <person name="Wang H."/>
            <person name="Ai P."/>
            <person name="Liu Z."/>
            <person name="Yi F."/>
            <person name="Sun M."/>
            <person name="An G."/>
            <person name="Cheng J."/>
            <person name="Zhang Y."/>
            <person name="Shi Q."/>
            <person name="Xie Y."/>
            <person name="Shi X."/>
            <person name="Chang Y."/>
            <person name="Huang F."/>
            <person name="Chen Y."/>
            <person name="Hong S."/>
            <person name="Mi L."/>
            <person name="Sun Q."/>
            <person name="Zhang L."/>
            <person name="Zhou B."/>
            <person name="Peng R."/>
            <person name="Zhang X."/>
            <person name="Liu F."/>
        </authorList>
    </citation>
    <scope>NUCLEOTIDE SEQUENCE [LARGE SCALE GENOMIC DNA]</scope>
    <source>
        <strain evidence="2">cv. PA1801</strain>
    </source>
</reference>
<gene>
    <name evidence="1" type="ORF">EPI10_027648</name>
</gene>
<keyword evidence="1" id="KW-0695">RNA-directed DNA polymerase</keyword>
<dbReference type="EMBL" id="SMMG02000009">
    <property type="protein sequence ID" value="KAA3461042.1"/>
    <property type="molecule type" value="Genomic_DNA"/>
</dbReference>
<dbReference type="PANTHER" id="PTHR46890:SF48">
    <property type="entry name" value="RNA-DIRECTED DNA POLYMERASE"/>
    <property type="match status" value="1"/>
</dbReference>
<dbReference type="InterPro" id="IPR052343">
    <property type="entry name" value="Retrotransposon-Effector_Assoc"/>
</dbReference>
<evidence type="ECO:0000313" key="1">
    <source>
        <dbReference type="EMBL" id="KAA3461042.1"/>
    </source>
</evidence>
<keyword evidence="1" id="KW-0548">Nucleotidyltransferase</keyword>